<keyword evidence="2" id="KW-1185">Reference proteome</keyword>
<proteinExistence type="predicted"/>
<gene>
    <name evidence="1" type="ORF">GCM10007898_25810</name>
</gene>
<name>A0ABQ5XBH0_9GAMM</name>
<protein>
    <submittedName>
        <fullName evidence="1">Uncharacterized protein</fullName>
    </submittedName>
</protein>
<reference evidence="2" key="1">
    <citation type="journal article" date="2019" name="Int. J. Syst. Evol. Microbiol.">
        <title>The Global Catalogue of Microorganisms (GCM) 10K type strain sequencing project: providing services to taxonomists for standard genome sequencing and annotation.</title>
        <authorList>
            <consortium name="The Broad Institute Genomics Platform"/>
            <consortium name="The Broad Institute Genome Sequencing Center for Infectious Disease"/>
            <person name="Wu L."/>
            <person name="Ma J."/>
        </authorList>
    </citation>
    <scope>NUCLEOTIDE SEQUENCE [LARGE SCALE GENOMIC DNA]</scope>
    <source>
        <strain evidence="2">NBRC 111981</strain>
    </source>
</reference>
<accession>A0ABQ5XBH0</accession>
<sequence>MRTLSHVWLIGGFIALGGCTANQLSIHRKDRVFDDADMKVTVIATDVRARSHTLAQVKVGNEWRLKECRDIPSDVYTLMGANVQGGLSFQSAKPDPEISGSMAYAIQESGRQIQRSQAHNLLNSIHEDHCSQWQGGSIGDAQYLALSVMDQRIVVALSAIENLSSMVQSPLEPEAFSASAPTANAIAYIKKDVDAKQAKADQLANVVKTDLKGVKGVDGKDPTCSDITDTQLQEKCQKDQSDATSSQALADHGKVFLQELSANTTDGGAVHDGKGSTVANMAGDPQTPAAHYSDAVMLKVADSITEIATLGMANDPDNFAKIVDVLTQKTQEQERAAEGPTALAVGVTSRPQFPVTSAQDGQRRLYIQVADEADRAKGNDLVQALRAAYGKTLALGRVERKGDTTYSFIRYYRQADEAFVDQLRSLIAPILGQAPVKEPLFDFMPPPKPGLIELWIGSSTHLQKFQPLQLQSSIRSIK</sequence>
<dbReference type="EMBL" id="BSOA01000028">
    <property type="protein sequence ID" value="GLQ89009.1"/>
    <property type="molecule type" value="Genomic_DNA"/>
</dbReference>
<evidence type="ECO:0000313" key="2">
    <source>
        <dbReference type="Proteomes" id="UP001156627"/>
    </source>
</evidence>
<evidence type="ECO:0000313" key="1">
    <source>
        <dbReference type="EMBL" id="GLQ89009.1"/>
    </source>
</evidence>
<comment type="caution">
    <text evidence="1">The sequence shown here is derived from an EMBL/GenBank/DDBJ whole genome shotgun (WGS) entry which is preliminary data.</text>
</comment>
<dbReference type="RefSeq" id="WP_284332453.1">
    <property type="nucleotide sequence ID" value="NZ_BSOA01000028.1"/>
</dbReference>
<dbReference type="Proteomes" id="UP001156627">
    <property type="component" value="Unassembled WGS sequence"/>
</dbReference>
<organism evidence="1 2">
    <name type="scientific">Dyella flagellata</name>
    <dbReference type="NCBI Taxonomy" id="1867833"/>
    <lineage>
        <taxon>Bacteria</taxon>
        <taxon>Pseudomonadati</taxon>
        <taxon>Pseudomonadota</taxon>
        <taxon>Gammaproteobacteria</taxon>
        <taxon>Lysobacterales</taxon>
        <taxon>Rhodanobacteraceae</taxon>
        <taxon>Dyella</taxon>
    </lineage>
</organism>
<dbReference type="PROSITE" id="PS51257">
    <property type="entry name" value="PROKAR_LIPOPROTEIN"/>
    <property type="match status" value="1"/>
</dbReference>